<comment type="caution">
    <text evidence="3">The sequence shown here is derived from an EMBL/GenBank/DDBJ whole genome shotgun (WGS) entry which is preliminary data.</text>
</comment>
<feature type="region of interest" description="Disordered" evidence="1">
    <location>
        <begin position="24"/>
        <end position="77"/>
    </location>
</feature>
<feature type="region of interest" description="Disordered" evidence="1">
    <location>
        <begin position="119"/>
        <end position="147"/>
    </location>
</feature>
<protein>
    <recommendedName>
        <fullName evidence="5">Lipoprotein</fullName>
    </recommendedName>
</protein>
<keyword evidence="4" id="KW-1185">Reference proteome</keyword>
<dbReference type="PROSITE" id="PS51257">
    <property type="entry name" value="PROKAR_LIPOPROTEIN"/>
    <property type="match status" value="1"/>
</dbReference>
<proteinExistence type="predicted"/>
<evidence type="ECO:0000313" key="4">
    <source>
        <dbReference type="Proteomes" id="UP000578449"/>
    </source>
</evidence>
<keyword evidence="2" id="KW-0732">Signal</keyword>
<dbReference type="AlphaFoldDB" id="A0A840NY81"/>
<feature type="signal peptide" evidence="2">
    <location>
        <begin position="1"/>
        <end position="22"/>
    </location>
</feature>
<sequence>MRQHNGLVAALVLAAGLLAACADTGAQESPSAAPSAPSAAPSDPRDKARAFAQCMRDNGVDLPDPDPDGGFDTGGSIDRQSEAFRTAMEACRAYAPGGDLERADPERLDKARAFAKCMRDNGADVPDPDPDGGFSSLAPEDPDDPAWQKAYAACGDELGRPAS</sequence>
<evidence type="ECO:0000256" key="1">
    <source>
        <dbReference type="SAM" id="MobiDB-lite"/>
    </source>
</evidence>
<feature type="compositionally biased region" description="Low complexity" evidence="1">
    <location>
        <begin position="29"/>
        <end position="42"/>
    </location>
</feature>
<dbReference type="EMBL" id="JACHGN010000001">
    <property type="protein sequence ID" value="MBB5130653.1"/>
    <property type="molecule type" value="Genomic_DNA"/>
</dbReference>
<feature type="chain" id="PRO_5032923876" description="Lipoprotein" evidence="2">
    <location>
        <begin position="23"/>
        <end position="163"/>
    </location>
</feature>
<gene>
    <name evidence="3" type="ORF">HNP84_000341</name>
</gene>
<dbReference type="RefSeq" id="WP_185047511.1">
    <property type="nucleotide sequence ID" value="NZ_BAABIX010000006.1"/>
</dbReference>
<name>A0A840NY81_9ACTN</name>
<reference evidence="3 4" key="1">
    <citation type="submission" date="2020-08" db="EMBL/GenBank/DDBJ databases">
        <title>Genomic Encyclopedia of Type Strains, Phase IV (KMG-IV): sequencing the most valuable type-strain genomes for metagenomic binning, comparative biology and taxonomic classification.</title>
        <authorList>
            <person name="Goeker M."/>
        </authorList>
    </citation>
    <scope>NUCLEOTIDE SEQUENCE [LARGE SCALE GENOMIC DNA]</scope>
    <source>
        <strain evidence="3 4">DSM 45615</strain>
    </source>
</reference>
<accession>A0A840NY81</accession>
<evidence type="ECO:0000256" key="2">
    <source>
        <dbReference type="SAM" id="SignalP"/>
    </source>
</evidence>
<organism evidence="3 4">
    <name type="scientific">Thermocatellispora tengchongensis</name>
    <dbReference type="NCBI Taxonomy" id="1073253"/>
    <lineage>
        <taxon>Bacteria</taxon>
        <taxon>Bacillati</taxon>
        <taxon>Actinomycetota</taxon>
        <taxon>Actinomycetes</taxon>
        <taxon>Streptosporangiales</taxon>
        <taxon>Streptosporangiaceae</taxon>
        <taxon>Thermocatellispora</taxon>
    </lineage>
</organism>
<evidence type="ECO:0000313" key="3">
    <source>
        <dbReference type="EMBL" id="MBB5130653.1"/>
    </source>
</evidence>
<evidence type="ECO:0008006" key="5">
    <source>
        <dbReference type="Google" id="ProtNLM"/>
    </source>
</evidence>
<dbReference type="Proteomes" id="UP000578449">
    <property type="component" value="Unassembled WGS sequence"/>
</dbReference>